<dbReference type="GO" id="GO:0009247">
    <property type="term" value="P:glycolipid biosynthetic process"/>
    <property type="evidence" value="ECO:0007669"/>
    <property type="project" value="UniProtKB-ARBA"/>
</dbReference>
<comment type="subcellular location">
    <subcellularLocation>
        <location evidence="1">Cell inner membrane</location>
    </subcellularLocation>
</comment>
<keyword evidence="3" id="KW-0997">Cell inner membrane</keyword>
<dbReference type="InterPro" id="IPR004960">
    <property type="entry name" value="LipA_acyltrans"/>
</dbReference>
<dbReference type="Proteomes" id="UP000664332">
    <property type="component" value="Unassembled WGS sequence"/>
</dbReference>
<accession>A0A939E014</accession>
<evidence type="ECO:0000313" key="8">
    <source>
        <dbReference type="Proteomes" id="UP000664332"/>
    </source>
</evidence>
<keyword evidence="4" id="KW-0808">Transferase</keyword>
<keyword evidence="8" id="KW-1185">Reference proteome</keyword>
<reference evidence="7" key="1">
    <citation type="submission" date="2021-03" db="EMBL/GenBank/DDBJ databases">
        <authorList>
            <person name="Sun Q."/>
        </authorList>
    </citation>
    <scope>NUCLEOTIDE SEQUENCE</scope>
    <source>
        <strain evidence="7">CCM 8862</strain>
    </source>
</reference>
<dbReference type="PANTHER" id="PTHR30606">
    <property type="entry name" value="LIPID A BIOSYNTHESIS LAUROYL ACYLTRANSFERASE"/>
    <property type="match status" value="1"/>
</dbReference>
<comment type="caution">
    <text evidence="7">The sequence shown here is derived from an EMBL/GenBank/DDBJ whole genome shotgun (WGS) entry which is preliminary data.</text>
</comment>
<dbReference type="GO" id="GO:0016746">
    <property type="term" value="F:acyltransferase activity"/>
    <property type="evidence" value="ECO:0007669"/>
    <property type="project" value="UniProtKB-KW"/>
</dbReference>
<keyword evidence="5" id="KW-0472">Membrane</keyword>
<gene>
    <name evidence="7" type="ORF">JZY06_01820</name>
</gene>
<dbReference type="EMBL" id="JAFLEQ010000003">
    <property type="protein sequence ID" value="MBN9643368.1"/>
    <property type="molecule type" value="Genomic_DNA"/>
</dbReference>
<keyword evidence="2" id="KW-1003">Cell membrane</keyword>
<dbReference type="GO" id="GO:0005886">
    <property type="term" value="C:plasma membrane"/>
    <property type="evidence" value="ECO:0007669"/>
    <property type="project" value="UniProtKB-SubCell"/>
</dbReference>
<dbReference type="Pfam" id="PF03279">
    <property type="entry name" value="Lip_A_acyltrans"/>
    <property type="match status" value="1"/>
</dbReference>
<evidence type="ECO:0000256" key="4">
    <source>
        <dbReference type="ARBA" id="ARBA00022679"/>
    </source>
</evidence>
<proteinExistence type="predicted"/>
<evidence type="ECO:0000256" key="5">
    <source>
        <dbReference type="ARBA" id="ARBA00023136"/>
    </source>
</evidence>
<keyword evidence="6 7" id="KW-0012">Acyltransferase</keyword>
<dbReference type="AlphaFoldDB" id="A0A939E014"/>
<dbReference type="RefSeq" id="WP_207117998.1">
    <property type="nucleotide sequence ID" value="NZ_JAFLEQ010000003.1"/>
</dbReference>
<evidence type="ECO:0000256" key="1">
    <source>
        <dbReference type="ARBA" id="ARBA00004533"/>
    </source>
</evidence>
<name>A0A939E014_9CORY</name>
<dbReference type="CDD" id="cd07984">
    <property type="entry name" value="LPLAT_LABLAT-like"/>
    <property type="match status" value="1"/>
</dbReference>
<dbReference type="NCBIfam" id="NF005919">
    <property type="entry name" value="PRK07920.1"/>
    <property type="match status" value="1"/>
</dbReference>
<protein>
    <submittedName>
        <fullName evidence="7">Phosphatidylinositol mannoside acyltransferase</fullName>
    </submittedName>
</protein>
<evidence type="ECO:0000256" key="2">
    <source>
        <dbReference type="ARBA" id="ARBA00022475"/>
    </source>
</evidence>
<evidence type="ECO:0000256" key="3">
    <source>
        <dbReference type="ARBA" id="ARBA00022519"/>
    </source>
</evidence>
<sequence length="320" mass="34530">MTDPLLEALADKDPAAVGYLLGWRTVNKLPPAVVTGLFNLGADIASGNGRSMDQLRRNLTRVVGPDNVTRQLVKDSVRSYMRYWAEAFRLPSLAGDERLLKQVDQSATGACHVAESHRQGRGVVVTMPHTGNWDLAGLWFARRFGSFVTVAERLKPEVLYREFVSFRSSLGFSVLPASGGVRPFPVLTRTLLDGGIVCLLGERDLKRSGCRVDFFGEPAHFPVGPAKLAAATGAALHVGHSWFESGGWGLSISGNLNPGGGPAGEPTAPETVQSLTQDIAHRFAANIAAHPTDWHMLQPVFDSDLEALSARRARAAGRTR</sequence>
<organism evidence="7 8">
    <name type="scientific">Corynebacterium mendelii</name>
    <dbReference type="NCBI Taxonomy" id="2765362"/>
    <lineage>
        <taxon>Bacteria</taxon>
        <taxon>Bacillati</taxon>
        <taxon>Actinomycetota</taxon>
        <taxon>Actinomycetes</taxon>
        <taxon>Mycobacteriales</taxon>
        <taxon>Corynebacteriaceae</taxon>
        <taxon>Corynebacterium</taxon>
    </lineage>
</organism>
<dbReference type="PANTHER" id="PTHR30606:SF10">
    <property type="entry name" value="PHOSPHATIDYLINOSITOL MANNOSIDE ACYLTRANSFERASE"/>
    <property type="match status" value="1"/>
</dbReference>
<evidence type="ECO:0000256" key="6">
    <source>
        <dbReference type="ARBA" id="ARBA00023315"/>
    </source>
</evidence>
<evidence type="ECO:0000313" key="7">
    <source>
        <dbReference type="EMBL" id="MBN9643368.1"/>
    </source>
</evidence>